<dbReference type="Pfam" id="PF01565">
    <property type="entry name" value="FAD_binding_4"/>
    <property type="match status" value="1"/>
</dbReference>
<gene>
    <name evidence="3" type="ORF">PaG_05862</name>
</gene>
<feature type="compositionally biased region" description="Polar residues" evidence="1">
    <location>
        <begin position="17"/>
        <end position="37"/>
    </location>
</feature>
<dbReference type="GO" id="GO:0008720">
    <property type="term" value="F:D-lactate dehydrogenase (NAD+) activity"/>
    <property type="evidence" value="ECO:0007669"/>
    <property type="project" value="TreeGrafter"/>
</dbReference>
<evidence type="ECO:0000259" key="2">
    <source>
        <dbReference type="PROSITE" id="PS51387"/>
    </source>
</evidence>
<dbReference type="Gene3D" id="3.30.465.10">
    <property type="match status" value="1"/>
</dbReference>
<protein>
    <recommendedName>
        <fullName evidence="2">FAD-binding PCMH-type domain-containing protein</fullName>
    </recommendedName>
</protein>
<dbReference type="InterPro" id="IPR016166">
    <property type="entry name" value="FAD-bd_PCMH"/>
</dbReference>
<dbReference type="InterPro" id="IPR036318">
    <property type="entry name" value="FAD-bd_PCMH-like_sf"/>
</dbReference>
<proteinExistence type="predicted"/>
<feature type="domain" description="FAD-binding PCMH-type" evidence="2">
    <location>
        <begin position="220"/>
        <end position="355"/>
    </location>
</feature>
<evidence type="ECO:0000313" key="4">
    <source>
        <dbReference type="Proteomes" id="UP000019462"/>
    </source>
</evidence>
<dbReference type="PROSITE" id="PS51387">
    <property type="entry name" value="FAD_PCMH"/>
    <property type="match status" value="1"/>
</dbReference>
<keyword evidence="4" id="KW-1185">Reference proteome</keyword>
<dbReference type="HOGENOM" id="CLU_781029_0_0_1"/>
<dbReference type="GO" id="GO:0071949">
    <property type="term" value="F:FAD binding"/>
    <property type="evidence" value="ECO:0007669"/>
    <property type="project" value="InterPro"/>
</dbReference>
<dbReference type="OrthoDB" id="5332616at2759"/>
<dbReference type="GO" id="GO:0005739">
    <property type="term" value="C:mitochondrion"/>
    <property type="evidence" value="ECO:0007669"/>
    <property type="project" value="TreeGrafter"/>
</dbReference>
<dbReference type="SUPFAM" id="SSF56176">
    <property type="entry name" value="FAD-binding/transporter-associated domain-like"/>
    <property type="match status" value="1"/>
</dbReference>
<accession>W3VHP3</accession>
<dbReference type="AlphaFoldDB" id="W3VHP3"/>
<feature type="region of interest" description="Disordered" evidence="1">
    <location>
        <begin position="17"/>
        <end position="95"/>
    </location>
</feature>
<dbReference type="InterPro" id="IPR016167">
    <property type="entry name" value="FAD-bd_PCMH_sub1"/>
</dbReference>
<dbReference type="Proteomes" id="UP000019462">
    <property type="component" value="Unassembled WGS sequence"/>
</dbReference>
<evidence type="ECO:0000313" key="3">
    <source>
        <dbReference type="EMBL" id="ETS60307.1"/>
    </source>
</evidence>
<reference evidence="3 4" key="1">
    <citation type="journal article" date="2014" name="Genome Announc.">
        <title>Genome sequence of the basidiomycetous fungus Pseudozyma aphidis DSM70725, an efficient producer of biosurfactant mannosylerythritol lipids.</title>
        <authorList>
            <person name="Lorenz S."/>
            <person name="Guenther M."/>
            <person name="Grumaz C."/>
            <person name="Rupp S."/>
            <person name="Zibek S."/>
            <person name="Sohn K."/>
        </authorList>
    </citation>
    <scope>NUCLEOTIDE SEQUENCE [LARGE SCALE GENOMIC DNA]</scope>
    <source>
        <strain evidence="4">ATCC 32657 / CBS 517.83 / DSM 70725 / JCM 10318 / NBRC 10182 / NRRL Y-7954 / St-0401</strain>
    </source>
</reference>
<dbReference type="GO" id="GO:0004458">
    <property type="term" value="F:D-lactate dehydrogenase (cytochrome) activity"/>
    <property type="evidence" value="ECO:0007669"/>
    <property type="project" value="TreeGrafter"/>
</dbReference>
<dbReference type="InterPro" id="IPR006094">
    <property type="entry name" value="Oxid_FAD_bind_N"/>
</dbReference>
<dbReference type="EMBL" id="AWNI01000038">
    <property type="protein sequence ID" value="ETS60307.1"/>
    <property type="molecule type" value="Genomic_DNA"/>
</dbReference>
<name>W3VHP3_MOEAP</name>
<comment type="caution">
    <text evidence="3">The sequence shown here is derived from an EMBL/GenBank/DDBJ whole genome shotgun (WGS) entry which is preliminary data.</text>
</comment>
<dbReference type="Gene3D" id="3.30.43.10">
    <property type="entry name" value="Uridine Diphospho-n-acetylenolpyruvylglucosamine Reductase, domain 2"/>
    <property type="match status" value="1"/>
</dbReference>
<dbReference type="InterPro" id="IPR016169">
    <property type="entry name" value="FAD-bd_PCMH_sub2"/>
</dbReference>
<sequence>MLHIIRLCSTDQQSFFPNASTFEAPTPNPQGASNPQEARQGPLPVEASDSLFRLQKFPRVSRAGLRKTERAPPLQDPVARPGKREPAPSAKPPGLRILPESCSMAPDGASSIVLSGDGSTSNRLAATVAGQGSDQSAYRQGFKAYSRLLDEHIESGSKPQYVLVEDVTPEQFESFVAEGKKIVGEENFFVNNTGKPEPDGHSDYLSLPHFEDFFKIDEPERFMASAHIQPASVEEVASIVKLANKYKQPLHAVSMGRNLGYGGSAVRLRGTAILDLKRMNKVLQIDEESAFCLLEPGVSYFDLYEELQRRNSQLWVDCPDIGWGSVVGNMAERGAGYTPYGDHFMQRRNGRQGQG</sequence>
<dbReference type="PANTHER" id="PTHR11748:SF114">
    <property type="entry name" value="ARYL-ALCOHOL OXIDASE VANILLYL-ALCOHOL OXIDASE (AFU_ORTHOLOGUE AFUA_3G09500)-RELATED"/>
    <property type="match status" value="1"/>
</dbReference>
<dbReference type="GO" id="GO:1903457">
    <property type="term" value="P:lactate catabolic process"/>
    <property type="evidence" value="ECO:0007669"/>
    <property type="project" value="TreeGrafter"/>
</dbReference>
<organism evidence="3 4">
    <name type="scientific">Moesziomyces aphidis</name>
    <name type="common">Pseudozyma aphidis</name>
    <dbReference type="NCBI Taxonomy" id="84754"/>
    <lineage>
        <taxon>Eukaryota</taxon>
        <taxon>Fungi</taxon>
        <taxon>Dikarya</taxon>
        <taxon>Basidiomycota</taxon>
        <taxon>Ustilaginomycotina</taxon>
        <taxon>Ustilaginomycetes</taxon>
        <taxon>Ustilaginales</taxon>
        <taxon>Ustilaginaceae</taxon>
        <taxon>Moesziomyces</taxon>
    </lineage>
</organism>
<evidence type="ECO:0000256" key="1">
    <source>
        <dbReference type="SAM" id="MobiDB-lite"/>
    </source>
</evidence>
<dbReference type="PANTHER" id="PTHR11748">
    <property type="entry name" value="D-LACTATE DEHYDROGENASE"/>
    <property type="match status" value="1"/>
</dbReference>